<accession>A0A0D9ANG3</accession>
<sequence length="109" mass="12163">MSHYYWLILLPTSETNEAINTVFSPKRLVVQELRDGKINVLLESDVSLSSVSLCKLLKAHACLWVNESLTIGSTIVGGHTDPQSFDTFLDLYAPTYAGRTLEFRVSESL</sequence>
<gene>
    <name evidence="1" type="ORF">UF78_13885</name>
</gene>
<dbReference type="RefSeq" id="WP_045162810.1">
    <property type="nucleotide sequence ID" value="NZ_JYHV01000025.1"/>
</dbReference>
<dbReference type="Proteomes" id="UP000032487">
    <property type="component" value="Unassembled WGS sequence"/>
</dbReference>
<comment type="caution">
    <text evidence="1">The sequence shown here is derived from an EMBL/GenBank/DDBJ whole genome shotgun (WGS) entry which is preliminary data.</text>
</comment>
<dbReference type="PATRIC" id="fig|316.101.peg.84"/>
<protein>
    <submittedName>
        <fullName evidence="1">Uncharacterized protein</fullName>
    </submittedName>
</protein>
<reference evidence="1 2" key="1">
    <citation type="submission" date="2015-02" db="EMBL/GenBank/DDBJ databases">
        <title>Draft genome sequence of Pseudomonas stutzeri NT0128 isolated from wheat (Triticum turgidum) rhizosphere.</title>
        <authorList>
            <person name="Tovi N."/>
            <person name="Frenk S."/>
            <person name="Hadar Y."/>
            <person name="Minz D."/>
        </authorList>
    </citation>
    <scope>NUCLEOTIDE SEQUENCE [LARGE SCALE GENOMIC DNA]</scope>
    <source>
        <strain evidence="1 2">NT0128</strain>
    </source>
</reference>
<dbReference type="AlphaFoldDB" id="A0A0D9ANG3"/>
<evidence type="ECO:0000313" key="1">
    <source>
        <dbReference type="EMBL" id="KJH80926.1"/>
    </source>
</evidence>
<organism evidence="1 2">
    <name type="scientific">Stutzerimonas stutzeri</name>
    <name type="common">Pseudomonas stutzeri</name>
    <dbReference type="NCBI Taxonomy" id="316"/>
    <lineage>
        <taxon>Bacteria</taxon>
        <taxon>Pseudomonadati</taxon>
        <taxon>Pseudomonadota</taxon>
        <taxon>Gammaproteobacteria</taxon>
        <taxon>Pseudomonadales</taxon>
        <taxon>Pseudomonadaceae</taxon>
        <taxon>Stutzerimonas</taxon>
    </lineage>
</organism>
<evidence type="ECO:0000313" key="2">
    <source>
        <dbReference type="Proteomes" id="UP000032487"/>
    </source>
</evidence>
<name>A0A0D9ANG3_STUST</name>
<proteinExistence type="predicted"/>
<dbReference type="EMBL" id="JYHV01000025">
    <property type="protein sequence ID" value="KJH80926.1"/>
    <property type="molecule type" value="Genomic_DNA"/>
</dbReference>